<dbReference type="PRINTS" id="PR00607">
    <property type="entry name" value="CYTCHROMECIE"/>
</dbReference>
<dbReference type="InterPro" id="IPR002323">
    <property type="entry name" value="Cyt_CIE"/>
</dbReference>
<dbReference type="Gene3D" id="1.10.760.10">
    <property type="entry name" value="Cytochrome c-like domain"/>
    <property type="match status" value="1"/>
</dbReference>
<evidence type="ECO:0000256" key="6">
    <source>
        <dbReference type="PROSITE-ProRule" id="PRU00433"/>
    </source>
</evidence>
<keyword evidence="4" id="KW-0249">Electron transport</keyword>
<dbReference type="InterPro" id="IPR009056">
    <property type="entry name" value="Cyt_c-like_dom"/>
</dbReference>
<dbReference type="GO" id="GO:0005506">
    <property type="term" value="F:iron ion binding"/>
    <property type="evidence" value="ECO:0007669"/>
    <property type="project" value="InterPro"/>
</dbReference>
<feature type="domain" description="Cytochrome c" evidence="8">
    <location>
        <begin position="53"/>
        <end position="132"/>
    </location>
</feature>
<dbReference type="PANTHER" id="PTHR40942:SF4">
    <property type="entry name" value="CYTOCHROME C5"/>
    <property type="match status" value="1"/>
</dbReference>
<evidence type="ECO:0000259" key="8">
    <source>
        <dbReference type="PROSITE" id="PS51007"/>
    </source>
</evidence>
<accession>A0A272ENA6</accession>
<name>A0A272ENA6_9RHOO</name>
<keyword evidence="12" id="KW-1185">Reference proteome</keyword>
<keyword evidence="1" id="KW-0813">Transport</keyword>
<dbReference type="InterPro" id="IPR036909">
    <property type="entry name" value="Cyt_c-like_dom_sf"/>
</dbReference>
<evidence type="ECO:0000256" key="4">
    <source>
        <dbReference type="ARBA" id="ARBA00022982"/>
    </source>
</evidence>
<dbReference type="PROSITE" id="PS51007">
    <property type="entry name" value="CYTC"/>
    <property type="match status" value="1"/>
</dbReference>
<dbReference type="Proteomes" id="UP000216107">
    <property type="component" value="Unassembled WGS sequence"/>
</dbReference>
<evidence type="ECO:0000256" key="3">
    <source>
        <dbReference type="ARBA" id="ARBA00022723"/>
    </source>
</evidence>
<gene>
    <name evidence="9" type="ORF">BGI27_15520</name>
    <name evidence="10" type="ORF">CGU29_15675</name>
</gene>
<proteinExistence type="predicted"/>
<evidence type="ECO:0000313" key="11">
    <source>
        <dbReference type="Proteomes" id="UP000216107"/>
    </source>
</evidence>
<dbReference type="RefSeq" id="WP_095525748.1">
    <property type="nucleotide sequence ID" value="NZ_MDUX01000069.1"/>
</dbReference>
<keyword evidence="7" id="KW-0732">Signal</keyword>
<dbReference type="PROSITE" id="PS51257">
    <property type="entry name" value="PROKAR_LIPOPROTEIN"/>
    <property type="match status" value="1"/>
</dbReference>
<evidence type="ECO:0000256" key="5">
    <source>
        <dbReference type="ARBA" id="ARBA00023004"/>
    </source>
</evidence>
<reference evidence="9 12" key="1">
    <citation type="submission" date="2016-08" db="EMBL/GenBank/DDBJ databases">
        <title>Candidatus Dactylopiibacterium carminicum genome sequence.</title>
        <authorList>
            <person name="Ramirez-Puebla S.T."/>
            <person name="Ormeno-Orrillo E."/>
            <person name="Vera-Ponce De Leon A."/>
            <person name="Luis L."/>
            <person name="Sanchez-Flores A."/>
            <person name="Monica R."/>
            <person name="Martinez-Romero E."/>
        </authorList>
    </citation>
    <scope>NUCLEOTIDE SEQUENCE [LARGE SCALE GENOMIC DNA]</scope>
    <source>
        <strain evidence="9">END1</strain>
    </source>
</reference>
<dbReference type="OrthoDB" id="9814708at2"/>
<evidence type="ECO:0000313" key="9">
    <source>
        <dbReference type="EMBL" id="KAF7598018.1"/>
    </source>
</evidence>
<comment type="caution">
    <text evidence="10">The sequence shown here is derived from an EMBL/GenBank/DDBJ whole genome shotgun (WGS) entry which is preliminary data.</text>
</comment>
<dbReference type="EMBL" id="MDUX01000069">
    <property type="protein sequence ID" value="KAF7598018.1"/>
    <property type="molecule type" value="Genomic_DNA"/>
</dbReference>
<dbReference type="EMBL" id="NMRN01000073">
    <property type="protein sequence ID" value="PAS91582.1"/>
    <property type="molecule type" value="Genomic_DNA"/>
</dbReference>
<evidence type="ECO:0000256" key="2">
    <source>
        <dbReference type="ARBA" id="ARBA00022617"/>
    </source>
</evidence>
<evidence type="ECO:0000256" key="1">
    <source>
        <dbReference type="ARBA" id="ARBA00022448"/>
    </source>
</evidence>
<keyword evidence="2 6" id="KW-0349">Heme</keyword>
<organism evidence="10 11">
    <name type="scientific">Candidatus Dactylopiibacterium carminicum</name>
    <dbReference type="NCBI Taxonomy" id="857335"/>
    <lineage>
        <taxon>Bacteria</taxon>
        <taxon>Pseudomonadati</taxon>
        <taxon>Pseudomonadota</taxon>
        <taxon>Betaproteobacteria</taxon>
        <taxon>Rhodocyclales</taxon>
        <taxon>Rhodocyclaceae</taxon>
        <taxon>Candidatus Dactylopiibacterium</taxon>
    </lineage>
</organism>
<protein>
    <submittedName>
        <fullName evidence="10">Cytochrome c5 family protein</fullName>
    </submittedName>
</protein>
<feature type="chain" id="PRO_5012153811" evidence="7">
    <location>
        <begin position="23"/>
        <end position="133"/>
    </location>
</feature>
<sequence>MLPMFSKKSSGLIVLCSLAALVACGKKALDEEKTAELIQPVARLALSDEVAAPGGRSGEQLVQTVCSACHGTGALGAPKAGDKAAWAPRIAQGIDALYKSAFEGKGQMPARAGAQLTDEELHAAVDQLVALAR</sequence>
<keyword evidence="5 6" id="KW-0408">Iron</keyword>
<reference evidence="10 11" key="2">
    <citation type="submission" date="2017-07" db="EMBL/GenBank/DDBJ databases">
        <title>Candidatus Dactylopiibacterium carminicum, a nitrogen-fixing symbiont of the cochineal insect Dactylopius coccus and Dactylopius opuntiae (Hemiptera: Coccoidea: Dactylopiidae).</title>
        <authorList>
            <person name="Vera A."/>
        </authorList>
    </citation>
    <scope>NUCLEOTIDE SEQUENCE [LARGE SCALE GENOMIC DNA]</scope>
    <source>
        <strain evidence="10 11">NFDCM</strain>
    </source>
</reference>
<dbReference type="Pfam" id="PF13442">
    <property type="entry name" value="Cytochrome_CBB3"/>
    <property type="match status" value="1"/>
</dbReference>
<dbReference type="PANTHER" id="PTHR40942">
    <property type="match status" value="1"/>
</dbReference>
<keyword evidence="3 6" id="KW-0479">Metal-binding</keyword>
<dbReference type="AlphaFoldDB" id="A0A272ENA6"/>
<dbReference type="GO" id="GO:0009055">
    <property type="term" value="F:electron transfer activity"/>
    <property type="evidence" value="ECO:0007669"/>
    <property type="project" value="InterPro"/>
</dbReference>
<evidence type="ECO:0000256" key="7">
    <source>
        <dbReference type="SAM" id="SignalP"/>
    </source>
</evidence>
<evidence type="ECO:0000313" key="10">
    <source>
        <dbReference type="EMBL" id="PAS91582.1"/>
    </source>
</evidence>
<dbReference type="Proteomes" id="UP000623509">
    <property type="component" value="Unassembled WGS sequence"/>
</dbReference>
<evidence type="ECO:0000313" key="12">
    <source>
        <dbReference type="Proteomes" id="UP000623509"/>
    </source>
</evidence>
<dbReference type="SUPFAM" id="SSF46626">
    <property type="entry name" value="Cytochrome c"/>
    <property type="match status" value="1"/>
</dbReference>
<dbReference type="GO" id="GO:0020037">
    <property type="term" value="F:heme binding"/>
    <property type="evidence" value="ECO:0007669"/>
    <property type="project" value="InterPro"/>
</dbReference>
<feature type="signal peptide" evidence="7">
    <location>
        <begin position="1"/>
        <end position="22"/>
    </location>
</feature>